<dbReference type="AlphaFoldDB" id="A0A066VKS7"/>
<proteinExistence type="predicted"/>
<dbReference type="OMA" id="PEHGKQG"/>
<dbReference type="InterPro" id="IPR036786">
    <property type="entry name" value="Ribosome_mat_SBDS_N_sf"/>
</dbReference>
<dbReference type="GeneID" id="25266645"/>
<feature type="compositionally biased region" description="Polar residues" evidence="1">
    <location>
        <begin position="100"/>
        <end position="111"/>
    </location>
</feature>
<sequence>MKDFKKVVYKYDSQSLDEFQVIVNGDEYEKWIKGDKTIPLTDVVDSFDVFITGQGKEGLMGRASKQQLENVFGTSKSTDVILQILEKGQLIASSVKDRFSTTNDSKANHNIRSAGSMSGGGHGGR</sequence>
<dbReference type="SUPFAM" id="SSF89895">
    <property type="entry name" value="FYSH domain"/>
    <property type="match status" value="1"/>
</dbReference>
<feature type="domain" description="Ribosome maturation protein SDO1/SBDS N-terminal" evidence="2">
    <location>
        <begin position="6"/>
        <end position="94"/>
    </location>
</feature>
<dbReference type="InterPro" id="IPR019783">
    <property type="entry name" value="SDO1/SBDS_N"/>
</dbReference>
<dbReference type="Pfam" id="PF01172">
    <property type="entry name" value="SBDS_N"/>
    <property type="match status" value="1"/>
</dbReference>
<evidence type="ECO:0000259" key="2">
    <source>
        <dbReference type="Pfam" id="PF01172"/>
    </source>
</evidence>
<dbReference type="OrthoDB" id="2567806at2759"/>
<feature type="region of interest" description="Disordered" evidence="1">
    <location>
        <begin position="99"/>
        <end position="125"/>
    </location>
</feature>
<dbReference type="Proteomes" id="UP000027361">
    <property type="component" value="Unassembled WGS sequence"/>
</dbReference>
<dbReference type="EMBL" id="JMSN01000086">
    <property type="protein sequence ID" value="KDN40888.1"/>
    <property type="molecule type" value="Genomic_DNA"/>
</dbReference>
<evidence type="ECO:0000313" key="3">
    <source>
        <dbReference type="EMBL" id="KDN40888.1"/>
    </source>
</evidence>
<protein>
    <submittedName>
        <fullName evidence="3">DUF1960-domain-containing protein</fullName>
    </submittedName>
</protein>
<evidence type="ECO:0000256" key="1">
    <source>
        <dbReference type="SAM" id="MobiDB-lite"/>
    </source>
</evidence>
<reference evidence="3 4" key="1">
    <citation type="submission" date="2014-05" db="EMBL/GenBank/DDBJ databases">
        <title>Draft genome sequence of a rare smut relative, Tilletiaria anomala UBC 951.</title>
        <authorList>
            <consortium name="DOE Joint Genome Institute"/>
            <person name="Toome M."/>
            <person name="Kuo A."/>
            <person name="Henrissat B."/>
            <person name="Lipzen A."/>
            <person name="Tritt A."/>
            <person name="Yoshinaga Y."/>
            <person name="Zane M."/>
            <person name="Barry K."/>
            <person name="Grigoriev I.V."/>
            <person name="Spatafora J.W."/>
            <person name="Aimea M.C."/>
        </authorList>
    </citation>
    <scope>NUCLEOTIDE SEQUENCE [LARGE SCALE GENOMIC DNA]</scope>
    <source>
        <strain evidence="3 4">UBC 951</strain>
    </source>
</reference>
<dbReference type="FunCoup" id="A0A066VKS7">
    <property type="interactions" value="20"/>
</dbReference>
<accession>A0A066VKS7</accession>
<keyword evidence="4" id="KW-1185">Reference proteome</keyword>
<evidence type="ECO:0000313" key="4">
    <source>
        <dbReference type="Proteomes" id="UP000027361"/>
    </source>
</evidence>
<dbReference type="InParanoid" id="A0A066VKS7"/>
<name>A0A066VKS7_TILAU</name>
<dbReference type="RefSeq" id="XP_013241536.1">
    <property type="nucleotide sequence ID" value="XM_013386082.1"/>
</dbReference>
<organism evidence="3 4">
    <name type="scientific">Tilletiaria anomala (strain ATCC 24038 / CBS 436.72 / UBC 951)</name>
    <dbReference type="NCBI Taxonomy" id="1037660"/>
    <lineage>
        <taxon>Eukaryota</taxon>
        <taxon>Fungi</taxon>
        <taxon>Dikarya</taxon>
        <taxon>Basidiomycota</taxon>
        <taxon>Ustilaginomycotina</taxon>
        <taxon>Exobasidiomycetes</taxon>
        <taxon>Georgefischeriales</taxon>
        <taxon>Tilletiariaceae</taxon>
        <taxon>Tilletiaria</taxon>
    </lineage>
</organism>
<dbReference type="Gene3D" id="3.30.1250.10">
    <property type="entry name" value="Ribosome maturation protein SBDS, N-terminal domain"/>
    <property type="match status" value="1"/>
</dbReference>
<dbReference type="STRING" id="1037660.A0A066VKS7"/>
<dbReference type="HOGENOM" id="CLU_137480_0_0_1"/>
<gene>
    <name evidence="3" type="ORF">K437DRAFT_275617</name>
</gene>
<comment type="caution">
    <text evidence="3">The sequence shown here is derived from an EMBL/GenBank/DDBJ whole genome shotgun (WGS) entry which is preliminary data.</text>
</comment>